<dbReference type="InterPro" id="IPR050282">
    <property type="entry name" value="Cycloisomerase_2"/>
</dbReference>
<comment type="similarity">
    <text evidence="1">Belongs to the cycloisomerase 2 family.</text>
</comment>
<evidence type="ECO:0000256" key="1">
    <source>
        <dbReference type="ARBA" id="ARBA00005564"/>
    </source>
</evidence>
<dbReference type="InterPro" id="IPR019405">
    <property type="entry name" value="Lactonase_7-beta_prop"/>
</dbReference>
<dbReference type="RefSeq" id="WP_089827773.1">
    <property type="nucleotide sequence ID" value="NZ_FODV01000027.1"/>
</dbReference>
<dbReference type="AlphaFoldDB" id="A0A1H8WD63"/>
<evidence type="ECO:0000313" key="3">
    <source>
        <dbReference type="Proteomes" id="UP000199126"/>
    </source>
</evidence>
<accession>A0A1H8WD63</accession>
<reference evidence="3" key="1">
    <citation type="submission" date="2016-10" db="EMBL/GenBank/DDBJ databases">
        <authorList>
            <person name="Varghese N."/>
            <person name="Submissions S."/>
        </authorList>
    </citation>
    <scope>NUCLEOTIDE SEQUENCE [LARGE SCALE GENOMIC DNA]</scope>
    <source>
        <strain evidence="3">CGMCC 1.10121</strain>
    </source>
</reference>
<dbReference type="OrthoDB" id="322576at2157"/>
<dbReference type="InterPro" id="IPR015943">
    <property type="entry name" value="WD40/YVTN_repeat-like_dom_sf"/>
</dbReference>
<gene>
    <name evidence="2" type="ORF">SAMN04487948_12739</name>
</gene>
<dbReference type="InterPro" id="IPR011048">
    <property type="entry name" value="Haem_d1_sf"/>
</dbReference>
<proteinExistence type="inferred from homology"/>
<dbReference type="Pfam" id="PF10282">
    <property type="entry name" value="Lactonase"/>
    <property type="match status" value="1"/>
</dbReference>
<keyword evidence="3" id="KW-1185">Reference proteome</keyword>
<dbReference type="SUPFAM" id="SSF51004">
    <property type="entry name" value="C-terminal (heme d1) domain of cytochrome cd1-nitrite reductase"/>
    <property type="match status" value="1"/>
</dbReference>
<dbReference type="PANTHER" id="PTHR30344">
    <property type="entry name" value="6-PHOSPHOGLUCONOLACTONASE-RELATED"/>
    <property type="match status" value="1"/>
</dbReference>
<dbReference type="GO" id="GO:0017057">
    <property type="term" value="F:6-phosphogluconolactonase activity"/>
    <property type="evidence" value="ECO:0007669"/>
    <property type="project" value="TreeGrafter"/>
</dbReference>
<evidence type="ECO:0000313" key="2">
    <source>
        <dbReference type="EMBL" id="SEP25539.1"/>
    </source>
</evidence>
<organism evidence="2 3">
    <name type="scientific">Halogranum amylolyticum</name>
    <dbReference type="NCBI Taxonomy" id="660520"/>
    <lineage>
        <taxon>Archaea</taxon>
        <taxon>Methanobacteriati</taxon>
        <taxon>Methanobacteriota</taxon>
        <taxon>Stenosarchaea group</taxon>
        <taxon>Halobacteria</taxon>
        <taxon>Halobacteriales</taxon>
        <taxon>Haloferacaceae</taxon>
    </lineage>
</organism>
<dbReference type="Gene3D" id="2.130.10.10">
    <property type="entry name" value="YVTN repeat-like/Quinoprotein amine dehydrogenase"/>
    <property type="match status" value="1"/>
</dbReference>
<dbReference type="EMBL" id="FODV01000027">
    <property type="protein sequence ID" value="SEP25539.1"/>
    <property type="molecule type" value="Genomic_DNA"/>
</dbReference>
<protein>
    <submittedName>
        <fullName evidence="2">6-phosphogluconolactonase</fullName>
    </submittedName>
</protein>
<name>A0A1H8WD63_9EURY</name>
<sequence>MAQESYLAAVGTYSASDTEGVYTVEIDTKTGALELLDGTVVGPDPTFVASHPSGRYIYAAVREDDEGRIRVLEVNHETGELRPVGSAPSGALSPCHCSVSSNGEFLLVAHYHGGAVSMLPIDDSGDIGSPTAVVNHSGSSINAERQSQPHPHSITLGPDGQFAYVPDLGTDEVVIYEVNTAEGALIQHQVIEVTPGSGPRHVSFSSHGQQMYLINELNSTIVTFDRQSTGGLVERATVSTLPPDYQGENKTAEIVAHPSGEFVFASNRGHDSIATFAIDDGGLSSVDFTPTGGKWPRHFTIDPQGKFLYVENRHSNTINVLSIDPGTGTLTPVEERLSIPEPVCMQWIPTSR</sequence>
<dbReference type="PANTHER" id="PTHR30344:SF1">
    <property type="entry name" value="6-PHOSPHOGLUCONOLACTONASE"/>
    <property type="match status" value="1"/>
</dbReference>
<dbReference type="Proteomes" id="UP000199126">
    <property type="component" value="Unassembled WGS sequence"/>
</dbReference>